<dbReference type="AlphaFoldDB" id="A0A0R1MGR9"/>
<name>A0A0R1MGR9_9LACO</name>
<feature type="transmembrane region" description="Helical" evidence="1">
    <location>
        <begin position="426"/>
        <end position="448"/>
    </location>
</feature>
<reference evidence="4 5" key="1">
    <citation type="journal article" date="2015" name="Genome Announc.">
        <title>Expanding the biotechnology potential of lactobacilli through comparative genomics of 213 strains and associated genera.</title>
        <authorList>
            <person name="Sun Z."/>
            <person name="Harris H.M."/>
            <person name="McCann A."/>
            <person name="Guo C."/>
            <person name="Argimon S."/>
            <person name="Zhang W."/>
            <person name="Yang X."/>
            <person name="Jeffery I.B."/>
            <person name="Cooney J.C."/>
            <person name="Kagawa T.F."/>
            <person name="Liu W."/>
            <person name="Song Y."/>
            <person name="Salvetti E."/>
            <person name="Wrobel A."/>
            <person name="Rasinkangas P."/>
            <person name="Parkhill J."/>
            <person name="Rea M.C."/>
            <person name="O'Sullivan O."/>
            <person name="Ritari J."/>
            <person name="Douillard F.P."/>
            <person name="Paul Ross R."/>
            <person name="Yang R."/>
            <person name="Briner A.E."/>
            <person name="Felis G.E."/>
            <person name="de Vos W.M."/>
            <person name="Barrangou R."/>
            <person name="Klaenhammer T.R."/>
            <person name="Caufield P.W."/>
            <person name="Cui Y."/>
            <person name="Zhang H."/>
            <person name="O'Toole P.W."/>
        </authorList>
    </citation>
    <scope>NUCLEOTIDE SEQUENCE [LARGE SCALE GENOMIC DNA]</scope>
    <source>
        <strain evidence="4 5">DSM 19910</strain>
    </source>
</reference>
<feature type="domain" description="Predicted membrane protein YciQ-like C-terminal" evidence="3">
    <location>
        <begin position="302"/>
        <end position="535"/>
    </location>
</feature>
<accession>A0A0R1MGR9</accession>
<dbReference type="Pfam" id="PF09972">
    <property type="entry name" value="DUF2207"/>
    <property type="match status" value="1"/>
</dbReference>
<gene>
    <name evidence="4" type="ORF">FC81_GL001809</name>
</gene>
<keyword evidence="5" id="KW-1185">Reference proteome</keyword>
<evidence type="ECO:0000313" key="4">
    <source>
        <dbReference type="EMBL" id="KRL03555.1"/>
    </source>
</evidence>
<feature type="domain" description="DUF2207" evidence="2">
    <location>
        <begin position="37"/>
        <end position="222"/>
    </location>
</feature>
<evidence type="ECO:0000259" key="2">
    <source>
        <dbReference type="Pfam" id="PF09972"/>
    </source>
</evidence>
<dbReference type="STRING" id="1423731.FC81_GL001809"/>
<sequence>MEDKLMRNKWWVLGFIAALCGVFFFLTTPVHADNEYDITRYHVDVNVLKNGDAELTQRITYKFDGDFHGVYYNQDLRGIKGASNVNVSVLQNGVTSNMQQAETEANNTYTLQQTNDNLRLKLFHAISDDSATFTYRYLLHGVITNYNDTAELNWKIIGEKWDVPLKNVLIKIQLPQNNIKELQGWTHGTLDGQTTVKKQAGQVLIRAKENPENQFIESHLLFPISVTPDNPNKVDKNVKQKLQQQEAELARKANEERKRSRQRTTVIKYTVLAVSLLSTVGWWLWRWRNPGNPQDSLPPLVHSYEIPLHSAEITQIIIENKDPDSKAFSAYLLELAAAKKITIEKTGSKKNDYTVSLLNESLLDKDSLLKLLFTQVGDGNSFSLKQLDKFGKKPKHSSQLYAVFSSWQKRVFREARDLGYYDQVNAGLRIAALWATIISSFLLVITIAVFWDKWWSWLLIGAIIMNIILCYSYRKRRPKYSTSGWQLFYQISCFKKMLQDIGRFDMKKVGDLILWEQILPYAVAFGLAKKVIKELRTNFSAEELETNFGVYYPIVILGATNFGTAFNNSFSSAITSSSSSISGGSGGFSGGSSGGFGGGSGGGAF</sequence>
<evidence type="ECO:0008006" key="6">
    <source>
        <dbReference type="Google" id="ProtNLM"/>
    </source>
</evidence>
<dbReference type="PATRIC" id="fig|1423731.3.peg.1858"/>
<dbReference type="InterPro" id="IPR048389">
    <property type="entry name" value="YciQ-like_C"/>
</dbReference>
<protein>
    <recommendedName>
        <fullName evidence="6">Integral membrane protein</fullName>
    </recommendedName>
</protein>
<dbReference type="EMBL" id="AZEF01000002">
    <property type="protein sequence ID" value="KRL03555.1"/>
    <property type="molecule type" value="Genomic_DNA"/>
</dbReference>
<dbReference type="InterPro" id="IPR018702">
    <property type="entry name" value="DUF2207"/>
</dbReference>
<feature type="transmembrane region" description="Helical" evidence="1">
    <location>
        <begin position="454"/>
        <end position="473"/>
    </location>
</feature>
<comment type="caution">
    <text evidence="4">The sequence shown here is derived from an EMBL/GenBank/DDBJ whole genome shotgun (WGS) entry which is preliminary data.</text>
</comment>
<keyword evidence="1" id="KW-1133">Transmembrane helix</keyword>
<dbReference type="OrthoDB" id="2138002at2"/>
<dbReference type="Pfam" id="PF20990">
    <property type="entry name" value="DUF2207_C"/>
    <property type="match status" value="1"/>
</dbReference>
<keyword evidence="1" id="KW-0472">Membrane</keyword>
<proteinExistence type="predicted"/>
<evidence type="ECO:0000256" key="1">
    <source>
        <dbReference type="SAM" id="Phobius"/>
    </source>
</evidence>
<organism evidence="4 5">
    <name type="scientific">Liquorilactobacillus capillatus DSM 19910</name>
    <dbReference type="NCBI Taxonomy" id="1423731"/>
    <lineage>
        <taxon>Bacteria</taxon>
        <taxon>Bacillati</taxon>
        <taxon>Bacillota</taxon>
        <taxon>Bacilli</taxon>
        <taxon>Lactobacillales</taxon>
        <taxon>Lactobacillaceae</taxon>
        <taxon>Liquorilactobacillus</taxon>
    </lineage>
</organism>
<keyword evidence="1" id="KW-0812">Transmembrane</keyword>
<evidence type="ECO:0000259" key="3">
    <source>
        <dbReference type="Pfam" id="PF20990"/>
    </source>
</evidence>
<evidence type="ECO:0000313" key="5">
    <source>
        <dbReference type="Proteomes" id="UP000051621"/>
    </source>
</evidence>
<dbReference type="Proteomes" id="UP000051621">
    <property type="component" value="Unassembled WGS sequence"/>
</dbReference>